<protein>
    <recommendedName>
        <fullName evidence="3">Variable large protein</fullName>
    </recommendedName>
</protein>
<name>A0ABQ7EJU2_BRACR</name>
<dbReference type="Proteomes" id="UP000266723">
    <property type="component" value="Unassembled WGS sequence"/>
</dbReference>
<proteinExistence type="predicted"/>
<accession>A0ABQ7EJU2</accession>
<evidence type="ECO:0000313" key="2">
    <source>
        <dbReference type="Proteomes" id="UP000266723"/>
    </source>
</evidence>
<sequence>MIGVVEHDGDEHKAGGMAAGGAVKASAAIKNHISDRDGGLEKSIVGVVWARDELRMMIGVVEHDGDEHKAGGMAAGGAVKASAAIKNHISDRDGGLEKSIVGVVFIIVVFCFFRSS</sequence>
<dbReference type="EMBL" id="QGKV02000299">
    <property type="protein sequence ID" value="KAF3597317.1"/>
    <property type="molecule type" value="Genomic_DNA"/>
</dbReference>
<evidence type="ECO:0008006" key="3">
    <source>
        <dbReference type="Google" id="ProtNLM"/>
    </source>
</evidence>
<comment type="caution">
    <text evidence="1">The sequence shown here is derived from an EMBL/GenBank/DDBJ whole genome shotgun (WGS) entry which is preliminary data.</text>
</comment>
<keyword evidence="2" id="KW-1185">Reference proteome</keyword>
<gene>
    <name evidence="1" type="ORF">DY000_02023794</name>
</gene>
<organism evidence="1 2">
    <name type="scientific">Brassica cretica</name>
    <name type="common">Mustard</name>
    <dbReference type="NCBI Taxonomy" id="69181"/>
    <lineage>
        <taxon>Eukaryota</taxon>
        <taxon>Viridiplantae</taxon>
        <taxon>Streptophyta</taxon>
        <taxon>Embryophyta</taxon>
        <taxon>Tracheophyta</taxon>
        <taxon>Spermatophyta</taxon>
        <taxon>Magnoliopsida</taxon>
        <taxon>eudicotyledons</taxon>
        <taxon>Gunneridae</taxon>
        <taxon>Pentapetalae</taxon>
        <taxon>rosids</taxon>
        <taxon>malvids</taxon>
        <taxon>Brassicales</taxon>
        <taxon>Brassicaceae</taxon>
        <taxon>Brassiceae</taxon>
        <taxon>Brassica</taxon>
    </lineage>
</organism>
<evidence type="ECO:0000313" key="1">
    <source>
        <dbReference type="EMBL" id="KAF3597317.1"/>
    </source>
</evidence>
<reference evidence="1 2" key="1">
    <citation type="journal article" date="2020" name="BMC Genomics">
        <title>Intraspecific diversification of the crop wild relative Brassica cretica Lam. using demographic model selection.</title>
        <authorList>
            <person name="Kioukis A."/>
            <person name="Michalopoulou V.A."/>
            <person name="Briers L."/>
            <person name="Pirintsos S."/>
            <person name="Studholme D.J."/>
            <person name="Pavlidis P."/>
            <person name="Sarris P.F."/>
        </authorList>
    </citation>
    <scope>NUCLEOTIDE SEQUENCE [LARGE SCALE GENOMIC DNA]</scope>
    <source>
        <strain evidence="2">cv. PFS-1207/04</strain>
    </source>
</reference>